<keyword evidence="3" id="KW-1185">Reference proteome</keyword>
<feature type="transmembrane region" description="Helical" evidence="1">
    <location>
        <begin position="148"/>
        <end position="176"/>
    </location>
</feature>
<keyword evidence="1" id="KW-0812">Transmembrane</keyword>
<dbReference type="PANTHER" id="PTHR37305">
    <property type="entry name" value="INTEGRAL MEMBRANE PROTEIN-RELATED"/>
    <property type="match status" value="1"/>
</dbReference>
<feature type="transmembrane region" description="Helical" evidence="1">
    <location>
        <begin position="188"/>
        <end position="208"/>
    </location>
</feature>
<protein>
    <recommendedName>
        <fullName evidence="4">ABC transporter permease</fullName>
    </recommendedName>
</protein>
<feature type="transmembrane region" description="Helical" evidence="1">
    <location>
        <begin position="228"/>
        <end position="250"/>
    </location>
</feature>
<dbReference type="AlphaFoldDB" id="A0A430AL91"/>
<keyword evidence="1" id="KW-0472">Membrane</keyword>
<reference evidence="2 3" key="1">
    <citation type="submission" date="2017-05" db="EMBL/GenBank/DDBJ databases">
        <title>Vagococcus spp. assemblies.</title>
        <authorList>
            <person name="Gulvik C.A."/>
        </authorList>
    </citation>
    <scope>NUCLEOTIDE SEQUENCE [LARGE SCALE GENOMIC DNA]</scope>
    <source>
        <strain evidence="2 3">LMG 24798</strain>
    </source>
</reference>
<proteinExistence type="predicted"/>
<evidence type="ECO:0000313" key="2">
    <source>
        <dbReference type="EMBL" id="RSU08900.1"/>
    </source>
</evidence>
<comment type="caution">
    <text evidence="2">The sequence shown here is derived from an EMBL/GenBank/DDBJ whole genome shotgun (WGS) entry which is preliminary data.</text>
</comment>
<dbReference type="OrthoDB" id="2573057at2"/>
<accession>A0A430AL91</accession>
<dbReference type="Pfam" id="PF12730">
    <property type="entry name" value="ABC2_membrane_4"/>
    <property type="match status" value="1"/>
</dbReference>
<keyword evidence="1" id="KW-1133">Transmembrane helix</keyword>
<gene>
    <name evidence="2" type="ORF">CBF27_13905</name>
</gene>
<dbReference type="Proteomes" id="UP000286773">
    <property type="component" value="Unassembled WGS sequence"/>
</dbReference>
<name>A0A430AL91_9ENTE</name>
<evidence type="ECO:0008006" key="4">
    <source>
        <dbReference type="Google" id="ProtNLM"/>
    </source>
</evidence>
<feature type="transmembrane region" description="Helical" evidence="1">
    <location>
        <begin position="55"/>
        <end position="74"/>
    </location>
</feature>
<dbReference type="EMBL" id="NGKC01000031">
    <property type="protein sequence ID" value="RSU08900.1"/>
    <property type="molecule type" value="Genomic_DNA"/>
</dbReference>
<evidence type="ECO:0000313" key="3">
    <source>
        <dbReference type="Proteomes" id="UP000286773"/>
    </source>
</evidence>
<evidence type="ECO:0000256" key="1">
    <source>
        <dbReference type="SAM" id="Phobius"/>
    </source>
</evidence>
<feature type="transmembrane region" description="Helical" evidence="1">
    <location>
        <begin position="104"/>
        <end position="128"/>
    </location>
</feature>
<organism evidence="2 3">
    <name type="scientific">Vagococcus acidifermentans</name>
    <dbReference type="NCBI Taxonomy" id="564710"/>
    <lineage>
        <taxon>Bacteria</taxon>
        <taxon>Bacillati</taxon>
        <taxon>Bacillota</taxon>
        <taxon>Bacilli</taxon>
        <taxon>Lactobacillales</taxon>
        <taxon>Enterococcaceae</taxon>
        <taxon>Vagococcus</taxon>
    </lineage>
</organism>
<feature type="transmembrane region" description="Helical" evidence="1">
    <location>
        <begin position="17"/>
        <end position="35"/>
    </location>
</feature>
<dbReference type="RefSeq" id="WP_126815303.1">
    <property type="nucleotide sequence ID" value="NZ_NGKC01000031.1"/>
</dbReference>
<sequence length="257" mass="29277">MKLFKNECYKLFRTKKLYIFAGIHLFFIVVNLLSYKPGLDEDTIWTFTNGQSAPLALAEIYVQFMMFFIPIFIADTISREYQQGTLKLSLLYPVDRNQLIKAKIMSLMVMILSLTVFFLVVSYALGVYHLGWGNVFEYEGLSYGTIKGIFITIGSYLILTVPAMAYGIFVICLALMTGDQISTIIGSSGLMILGMNLNGISIGNPYSPAYHFSYLYRFFVFENMGRDGIIAIIMTFVYLFIFTSISFLSFKKKDLVY</sequence>
<dbReference type="PANTHER" id="PTHR37305:SF1">
    <property type="entry name" value="MEMBRANE PROTEIN"/>
    <property type="match status" value="1"/>
</dbReference>